<dbReference type="AlphaFoldDB" id="A0A9N7UJ64"/>
<feature type="region of interest" description="Disordered" evidence="1">
    <location>
        <begin position="63"/>
        <end position="92"/>
    </location>
</feature>
<reference evidence="2" key="1">
    <citation type="submission" date="2020-03" db="EMBL/GenBank/DDBJ databases">
        <authorList>
            <person name="Weist P."/>
        </authorList>
    </citation>
    <scope>NUCLEOTIDE SEQUENCE</scope>
</reference>
<feature type="compositionally biased region" description="Polar residues" evidence="1">
    <location>
        <begin position="1"/>
        <end position="11"/>
    </location>
</feature>
<evidence type="ECO:0000256" key="1">
    <source>
        <dbReference type="SAM" id="MobiDB-lite"/>
    </source>
</evidence>
<comment type="caution">
    <text evidence="2">The sequence shown here is derived from an EMBL/GenBank/DDBJ whole genome shotgun (WGS) entry which is preliminary data.</text>
</comment>
<proteinExistence type="predicted"/>
<keyword evidence="3" id="KW-1185">Reference proteome</keyword>
<organism evidence="2 3">
    <name type="scientific">Pleuronectes platessa</name>
    <name type="common">European plaice</name>
    <dbReference type="NCBI Taxonomy" id="8262"/>
    <lineage>
        <taxon>Eukaryota</taxon>
        <taxon>Metazoa</taxon>
        <taxon>Chordata</taxon>
        <taxon>Craniata</taxon>
        <taxon>Vertebrata</taxon>
        <taxon>Euteleostomi</taxon>
        <taxon>Actinopterygii</taxon>
        <taxon>Neopterygii</taxon>
        <taxon>Teleostei</taxon>
        <taxon>Neoteleostei</taxon>
        <taxon>Acanthomorphata</taxon>
        <taxon>Carangaria</taxon>
        <taxon>Pleuronectiformes</taxon>
        <taxon>Pleuronectoidei</taxon>
        <taxon>Pleuronectidae</taxon>
        <taxon>Pleuronectes</taxon>
    </lineage>
</organism>
<name>A0A9N7UJ64_PLEPL</name>
<evidence type="ECO:0000313" key="3">
    <source>
        <dbReference type="Proteomes" id="UP001153269"/>
    </source>
</evidence>
<feature type="region of interest" description="Disordered" evidence="1">
    <location>
        <begin position="1"/>
        <end position="37"/>
    </location>
</feature>
<gene>
    <name evidence="2" type="ORF">PLEPLA_LOCUS19064</name>
</gene>
<evidence type="ECO:0000313" key="2">
    <source>
        <dbReference type="EMBL" id="CAB1431068.1"/>
    </source>
</evidence>
<dbReference type="Proteomes" id="UP001153269">
    <property type="component" value="Unassembled WGS sequence"/>
</dbReference>
<protein>
    <submittedName>
        <fullName evidence="2">Uncharacterized protein</fullName>
    </submittedName>
</protein>
<sequence>MGVGWSQSQLTYPEGRGTPWTGPQLLLHPKHPSHPTPSCINASNPLCGRVTSATVRNRVKLSKHQENGVELPASGITKHSAPPEGRLPATEQNPTLFPSVCSCLPPAGEQTGKTI</sequence>
<accession>A0A9N7UJ64</accession>
<dbReference type="EMBL" id="CADEAL010001302">
    <property type="protein sequence ID" value="CAB1431068.1"/>
    <property type="molecule type" value="Genomic_DNA"/>
</dbReference>